<dbReference type="EMBL" id="CAJPWZ010002437">
    <property type="protein sequence ID" value="CAG2238443.1"/>
    <property type="molecule type" value="Genomic_DNA"/>
</dbReference>
<sequence>MECPNNAATAKQKYGNCSKALDGYACLITRVPETTSKEESSISNHFTIETQNQTTRKPNTDTSNKQQIGHVTLKQIVSSRESGTTIMNIATSGTSEKLVKKPSYTVLILALTIVAVAIISIGVVLAICRVRRQGPFKRNEQETGSQMKEMHDVNYHDFETASHNASSMSNSNTAYNTHTDERHVLSDQTSENMKSDTVSKMSTVSL</sequence>
<reference evidence="3" key="1">
    <citation type="submission" date="2021-03" db="EMBL/GenBank/DDBJ databases">
        <authorList>
            <person name="Bekaert M."/>
        </authorList>
    </citation>
    <scope>NUCLEOTIDE SEQUENCE</scope>
</reference>
<feature type="transmembrane region" description="Helical" evidence="2">
    <location>
        <begin position="104"/>
        <end position="128"/>
    </location>
</feature>
<evidence type="ECO:0000313" key="3">
    <source>
        <dbReference type="EMBL" id="CAG2238443.1"/>
    </source>
</evidence>
<feature type="region of interest" description="Disordered" evidence="1">
    <location>
        <begin position="38"/>
        <end position="65"/>
    </location>
</feature>
<evidence type="ECO:0000256" key="1">
    <source>
        <dbReference type="SAM" id="MobiDB-lite"/>
    </source>
</evidence>
<keyword evidence="4" id="KW-1185">Reference proteome</keyword>
<feature type="compositionally biased region" description="Polar residues" evidence="1">
    <location>
        <begin position="41"/>
        <end position="65"/>
    </location>
</feature>
<dbReference type="Proteomes" id="UP000683360">
    <property type="component" value="Unassembled WGS sequence"/>
</dbReference>
<name>A0A8S3U8E4_MYTED</name>
<organism evidence="3 4">
    <name type="scientific">Mytilus edulis</name>
    <name type="common">Blue mussel</name>
    <dbReference type="NCBI Taxonomy" id="6550"/>
    <lineage>
        <taxon>Eukaryota</taxon>
        <taxon>Metazoa</taxon>
        <taxon>Spiralia</taxon>
        <taxon>Lophotrochozoa</taxon>
        <taxon>Mollusca</taxon>
        <taxon>Bivalvia</taxon>
        <taxon>Autobranchia</taxon>
        <taxon>Pteriomorphia</taxon>
        <taxon>Mytilida</taxon>
        <taxon>Mytiloidea</taxon>
        <taxon>Mytilidae</taxon>
        <taxon>Mytilinae</taxon>
        <taxon>Mytilus</taxon>
    </lineage>
</organism>
<dbReference type="OrthoDB" id="10599307at2759"/>
<keyword evidence="2" id="KW-0472">Membrane</keyword>
<evidence type="ECO:0000256" key="2">
    <source>
        <dbReference type="SAM" id="Phobius"/>
    </source>
</evidence>
<feature type="compositionally biased region" description="Polar residues" evidence="1">
    <location>
        <begin position="186"/>
        <end position="206"/>
    </location>
</feature>
<keyword evidence="2" id="KW-1133">Transmembrane helix</keyword>
<evidence type="ECO:0000313" key="4">
    <source>
        <dbReference type="Proteomes" id="UP000683360"/>
    </source>
</evidence>
<feature type="region of interest" description="Disordered" evidence="1">
    <location>
        <begin position="182"/>
        <end position="206"/>
    </location>
</feature>
<gene>
    <name evidence="3" type="ORF">MEDL_50854</name>
</gene>
<accession>A0A8S3U8E4</accession>
<comment type="caution">
    <text evidence="3">The sequence shown here is derived from an EMBL/GenBank/DDBJ whole genome shotgun (WGS) entry which is preliminary data.</text>
</comment>
<keyword evidence="2" id="KW-0812">Transmembrane</keyword>
<dbReference type="AlphaFoldDB" id="A0A8S3U8E4"/>
<proteinExistence type="predicted"/>
<protein>
    <submittedName>
        <fullName evidence="3">Uncharacterized protein</fullName>
    </submittedName>
</protein>